<dbReference type="SMART" id="SM00409">
    <property type="entry name" value="IG"/>
    <property type="match status" value="7"/>
</dbReference>
<proteinExistence type="predicted"/>
<dbReference type="InterPro" id="IPR013783">
    <property type="entry name" value="Ig-like_fold"/>
</dbReference>
<keyword evidence="8" id="KW-1185">Reference proteome</keyword>
<evidence type="ECO:0000313" key="8">
    <source>
        <dbReference type="Proteomes" id="UP001487740"/>
    </source>
</evidence>
<dbReference type="EMBL" id="JARAKH010000025">
    <property type="protein sequence ID" value="KAK8390372.1"/>
    <property type="molecule type" value="Genomic_DNA"/>
</dbReference>
<dbReference type="Pfam" id="PF07679">
    <property type="entry name" value="I-set"/>
    <property type="match status" value="1"/>
</dbReference>
<dbReference type="InterPro" id="IPR003599">
    <property type="entry name" value="Ig_sub"/>
</dbReference>
<gene>
    <name evidence="7" type="ORF">O3P69_010211</name>
</gene>
<dbReference type="PANTHER" id="PTHR11640">
    <property type="entry name" value="NEPHRIN"/>
    <property type="match status" value="1"/>
</dbReference>
<dbReference type="InterPro" id="IPR013162">
    <property type="entry name" value="CD80_C2-set"/>
</dbReference>
<dbReference type="AlphaFoldDB" id="A0AAW0TS31"/>
<organism evidence="7 8">
    <name type="scientific">Scylla paramamosain</name>
    <name type="common">Mud crab</name>
    <dbReference type="NCBI Taxonomy" id="85552"/>
    <lineage>
        <taxon>Eukaryota</taxon>
        <taxon>Metazoa</taxon>
        <taxon>Ecdysozoa</taxon>
        <taxon>Arthropoda</taxon>
        <taxon>Crustacea</taxon>
        <taxon>Multicrustacea</taxon>
        <taxon>Malacostraca</taxon>
        <taxon>Eumalacostraca</taxon>
        <taxon>Eucarida</taxon>
        <taxon>Decapoda</taxon>
        <taxon>Pleocyemata</taxon>
        <taxon>Brachyura</taxon>
        <taxon>Eubrachyura</taxon>
        <taxon>Portunoidea</taxon>
        <taxon>Portunidae</taxon>
        <taxon>Portuninae</taxon>
        <taxon>Scylla</taxon>
    </lineage>
</organism>
<feature type="domain" description="Ig-like" evidence="6">
    <location>
        <begin position="719"/>
        <end position="797"/>
    </location>
</feature>
<reference evidence="7 8" key="1">
    <citation type="submission" date="2023-03" db="EMBL/GenBank/DDBJ databases">
        <title>High-quality genome of Scylla paramamosain provides insights in environmental adaptation.</title>
        <authorList>
            <person name="Zhang L."/>
        </authorList>
    </citation>
    <scope>NUCLEOTIDE SEQUENCE [LARGE SCALE GENOMIC DNA]</scope>
    <source>
        <strain evidence="7">LZ_2023a</strain>
        <tissue evidence="7">Muscle</tissue>
    </source>
</reference>
<dbReference type="InterPro" id="IPR003598">
    <property type="entry name" value="Ig_sub2"/>
</dbReference>
<dbReference type="PROSITE" id="PS50835">
    <property type="entry name" value="IG_LIKE"/>
    <property type="match status" value="7"/>
</dbReference>
<dbReference type="InterPro" id="IPR007110">
    <property type="entry name" value="Ig-like_dom"/>
</dbReference>
<evidence type="ECO:0000313" key="7">
    <source>
        <dbReference type="EMBL" id="KAK8390372.1"/>
    </source>
</evidence>
<comment type="subcellular location">
    <subcellularLocation>
        <location evidence="1">Membrane</location>
        <topology evidence="1">Single-pass type I membrane protein</topology>
    </subcellularLocation>
</comment>
<feature type="domain" description="Ig-like" evidence="6">
    <location>
        <begin position="333"/>
        <end position="377"/>
    </location>
</feature>
<evidence type="ECO:0000259" key="6">
    <source>
        <dbReference type="PROSITE" id="PS50835"/>
    </source>
</evidence>
<feature type="domain" description="Ig-like" evidence="6">
    <location>
        <begin position="805"/>
        <end position="905"/>
    </location>
</feature>
<keyword evidence="3" id="KW-1015">Disulfide bond</keyword>
<dbReference type="Pfam" id="PF13927">
    <property type="entry name" value="Ig_3"/>
    <property type="match status" value="3"/>
</dbReference>
<dbReference type="SMART" id="SM00408">
    <property type="entry name" value="IGc2"/>
    <property type="match status" value="7"/>
</dbReference>
<evidence type="ECO:0000256" key="1">
    <source>
        <dbReference type="ARBA" id="ARBA00004479"/>
    </source>
</evidence>
<dbReference type="InterPro" id="IPR013098">
    <property type="entry name" value="Ig_I-set"/>
</dbReference>
<feature type="domain" description="Ig-like" evidence="6">
    <location>
        <begin position="235"/>
        <end position="326"/>
    </location>
</feature>
<dbReference type="GO" id="GO:0050839">
    <property type="term" value="F:cell adhesion molecule binding"/>
    <property type="evidence" value="ECO:0007669"/>
    <property type="project" value="TreeGrafter"/>
</dbReference>
<evidence type="ECO:0000256" key="4">
    <source>
        <dbReference type="ARBA" id="ARBA00023180"/>
    </source>
</evidence>
<dbReference type="GO" id="GO:0098609">
    <property type="term" value="P:cell-cell adhesion"/>
    <property type="evidence" value="ECO:0007669"/>
    <property type="project" value="TreeGrafter"/>
</dbReference>
<dbReference type="InterPro" id="IPR036179">
    <property type="entry name" value="Ig-like_dom_sf"/>
</dbReference>
<dbReference type="GO" id="GO:0005886">
    <property type="term" value="C:plasma membrane"/>
    <property type="evidence" value="ECO:0007669"/>
    <property type="project" value="TreeGrafter"/>
</dbReference>
<feature type="domain" description="Ig-like" evidence="6">
    <location>
        <begin position="20"/>
        <end position="117"/>
    </location>
</feature>
<sequence>MTGDAELCLCLAACGGDGFQRFLVSPESQVAREGDNVVLRCIIANQRGKVQWTKDGFALGFHREVPGYPRYSYTGDASRGQHHLAISSLSLSDAGEYQCQVGPTLSNPPIWAAANLTVVLPPSGISLVGQSDGSVVEVVAGASLTLRCRVPDARPPPRILWYLDEKQLPADQVDSQVVRSVMPHRWSVRSRLTLQPRTQDDGGRVICRVLHPGLAGGGSLATSIILSVLHPPGPPAISGMGEGDTLQAGERRNVTCTSLGGNPRPSLIWYRAGRLLDDSYKPVVQERSVRTINTLELLATEADDGVVLECQAASDLLHLPLTANVTLSVYYGPAAVRVSGPARAEEGQSIALRCETSPSSPPASLVWRVNGEEVVSPNAVVKRVPSGGWVTSSRLEWQVEGPWQDKAPRQLAVECEAEHQSLPHSPHHTLLITLVKPAGAPMLGGKVLQPVMTGSSAEVTCASPHSLPQTSIRIYHAGKIVPTRKEHTPAVTQARGRVRVDPPDNGSMVRCEVISPASTKPKVTSSRLSVLFPARELMGSMEPEVAAEGSRVTLTCLTSSSNPPANLTWTAQGSLPPMATTTTSPAAFGGTSTRSEVLMVVQAEDHERRLTCEANNGLGSPLQKSFVLNVLHAPVWREKLSEQISVWEGSDVSITASATANPGPVRYWWRRGEETLVGAGGTLRLGSATKSMAGNYSISAYSQRGAINTSFFLNIQYGPDSVMAPDEVTVNEGDAVEVRCSASGNPLPSLTWMAGNQSVGSGVGVARLVLRSAQREDTGLYTCQASGNLPSRSQSVPTKLIVTQPVSVSEDNDKVKGSWASLGGKGQLVCQVRAAPAPTFLWTTHEGTKIQSGEKYHVHKPVEVDGLVTWSSVLEVLDVSPQDYQPYHCSATNPLGSGSTVLTLRPPSRPFPPTNLTVLNAKCTV</sequence>
<feature type="domain" description="Ig-like" evidence="6">
    <location>
        <begin position="521"/>
        <end position="629"/>
    </location>
</feature>
<accession>A0AAW0TS31</accession>
<name>A0AAW0TS31_SCYPA</name>
<dbReference type="GO" id="GO:0005911">
    <property type="term" value="C:cell-cell junction"/>
    <property type="evidence" value="ECO:0007669"/>
    <property type="project" value="TreeGrafter"/>
</dbReference>
<keyword evidence="5" id="KW-0393">Immunoglobulin domain</keyword>
<evidence type="ECO:0000256" key="3">
    <source>
        <dbReference type="ARBA" id="ARBA00023157"/>
    </source>
</evidence>
<dbReference type="Pfam" id="PF08205">
    <property type="entry name" value="C2-set_2"/>
    <property type="match status" value="3"/>
</dbReference>
<dbReference type="PANTHER" id="PTHR11640:SF31">
    <property type="entry name" value="IRREGULAR CHIASM C-ROUGHEST PROTEIN-RELATED"/>
    <property type="match status" value="1"/>
</dbReference>
<keyword evidence="2" id="KW-0472">Membrane</keyword>
<comment type="caution">
    <text evidence="7">The sequence shown here is derived from an EMBL/GenBank/DDBJ whole genome shotgun (WGS) entry which is preliminary data.</text>
</comment>
<dbReference type="SUPFAM" id="SSF48726">
    <property type="entry name" value="Immunoglobulin"/>
    <property type="match status" value="8"/>
</dbReference>
<protein>
    <recommendedName>
        <fullName evidence="6">Ig-like domain-containing protein</fullName>
    </recommendedName>
</protein>
<keyword evidence="4" id="KW-0325">Glycoprotein</keyword>
<dbReference type="InterPro" id="IPR051275">
    <property type="entry name" value="Cell_adhesion_signaling"/>
</dbReference>
<dbReference type="CDD" id="cd00096">
    <property type="entry name" value="Ig"/>
    <property type="match status" value="1"/>
</dbReference>
<evidence type="ECO:0000256" key="5">
    <source>
        <dbReference type="ARBA" id="ARBA00023319"/>
    </source>
</evidence>
<dbReference type="Proteomes" id="UP001487740">
    <property type="component" value="Unassembled WGS sequence"/>
</dbReference>
<evidence type="ECO:0000256" key="2">
    <source>
        <dbReference type="ARBA" id="ARBA00023136"/>
    </source>
</evidence>
<feature type="domain" description="Ig-like" evidence="6">
    <location>
        <begin position="122"/>
        <end position="227"/>
    </location>
</feature>
<dbReference type="Gene3D" id="2.60.40.10">
    <property type="entry name" value="Immunoglobulins"/>
    <property type="match status" value="9"/>
</dbReference>